<dbReference type="InterPro" id="IPR025158">
    <property type="entry name" value="Mg_chelat-rel_C"/>
</dbReference>
<dbReference type="Proteomes" id="UP000315403">
    <property type="component" value="Unassembled WGS sequence"/>
</dbReference>
<evidence type="ECO:0000259" key="2">
    <source>
        <dbReference type="Pfam" id="PF13335"/>
    </source>
</evidence>
<name>A0A543Q4Q8_ACITH</name>
<comment type="caution">
    <text evidence="3">The sequence shown here is derived from an EMBL/GenBank/DDBJ whole genome shotgun (WGS) entry which is preliminary data.</text>
</comment>
<dbReference type="Pfam" id="PF01078">
    <property type="entry name" value="Mg_chelatase"/>
    <property type="match status" value="1"/>
</dbReference>
<dbReference type="SUPFAM" id="SSF52540">
    <property type="entry name" value="P-loop containing nucleoside triphosphate hydrolases"/>
    <property type="match status" value="1"/>
</dbReference>
<evidence type="ECO:0000313" key="4">
    <source>
        <dbReference type="Proteomes" id="UP000315403"/>
    </source>
</evidence>
<proteinExistence type="predicted"/>
<dbReference type="Gene3D" id="3.40.50.300">
    <property type="entry name" value="P-loop containing nucleotide triphosphate hydrolases"/>
    <property type="match status" value="1"/>
</dbReference>
<accession>A0A543Q4Q8</accession>
<sequence length="189" mass="21295">MLREPLESGEIHISRAARQSTFPARFQLIAAMNPCPCGNLGNPHQACVCTPTQISQYRGRLSAPLLDRMDIQIEVPSLPVELLQKAPEGESSAYWRERISAAINRQWQRQSCRNAQLQGEALDQHCALQPEGARLLTRAADTLHLSARGYHRILRLARSIADLEESATISLQHLAEAIQYRRLAQRFIH</sequence>
<organism evidence="3 4">
    <name type="scientific">Acidithiobacillus thiooxidans ATCC 19377</name>
    <dbReference type="NCBI Taxonomy" id="637390"/>
    <lineage>
        <taxon>Bacteria</taxon>
        <taxon>Pseudomonadati</taxon>
        <taxon>Pseudomonadota</taxon>
        <taxon>Acidithiobacillia</taxon>
        <taxon>Acidithiobacillales</taxon>
        <taxon>Acidithiobacillaceae</taxon>
        <taxon>Acidithiobacillus</taxon>
    </lineage>
</organism>
<reference evidence="3 4" key="1">
    <citation type="submission" date="2019-03" db="EMBL/GenBank/DDBJ databases">
        <title>New insights into Acidothiobacillus thiooxidans sulfur metabolism through coupled gene expression, solution geochemistry, microscopy and spectroscopy analyses.</title>
        <authorList>
            <person name="Camacho D."/>
            <person name="Frazao R."/>
            <person name="Fouillen A."/>
            <person name="Nanci A."/>
            <person name="Lang B.F."/>
            <person name="Apte S.C."/>
            <person name="Baron C."/>
            <person name="Warren L.A."/>
        </authorList>
    </citation>
    <scope>NUCLEOTIDE SEQUENCE [LARGE SCALE GENOMIC DNA]</scope>
    <source>
        <strain evidence="3 4">ATCC 19377</strain>
    </source>
</reference>
<evidence type="ECO:0008006" key="5">
    <source>
        <dbReference type="Google" id="ProtNLM"/>
    </source>
</evidence>
<dbReference type="InterPro" id="IPR000523">
    <property type="entry name" value="Mg_chelatse_chII-like_cat_dom"/>
</dbReference>
<evidence type="ECO:0000313" key="3">
    <source>
        <dbReference type="EMBL" id="TQN51311.1"/>
    </source>
</evidence>
<dbReference type="AlphaFoldDB" id="A0A543Q4Q8"/>
<dbReference type="GO" id="GO:0005524">
    <property type="term" value="F:ATP binding"/>
    <property type="evidence" value="ECO:0007669"/>
    <property type="project" value="InterPro"/>
</dbReference>
<feature type="domain" description="Mg chelatase-related protein C-terminal" evidence="2">
    <location>
        <begin position="89"/>
        <end position="181"/>
    </location>
</feature>
<dbReference type="EMBL" id="SZUV01000001">
    <property type="protein sequence ID" value="TQN51311.1"/>
    <property type="molecule type" value="Genomic_DNA"/>
</dbReference>
<gene>
    <name evidence="3" type="primary">yifB_2</name>
    <name evidence="3" type="ORF">DLNHIDIE_01183</name>
</gene>
<dbReference type="InterPro" id="IPR027417">
    <property type="entry name" value="P-loop_NTPase"/>
</dbReference>
<dbReference type="InterPro" id="IPR045006">
    <property type="entry name" value="CHLI-like"/>
</dbReference>
<feature type="domain" description="Magnesium chelatase ChlI-like catalytic" evidence="1">
    <location>
        <begin position="1"/>
        <end position="79"/>
    </location>
</feature>
<dbReference type="PANTHER" id="PTHR32039">
    <property type="entry name" value="MAGNESIUM-CHELATASE SUBUNIT CHLI"/>
    <property type="match status" value="1"/>
</dbReference>
<evidence type="ECO:0000259" key="1">
    <source>
        <dbReference type="Pfam" id="PF01078"/>
    </source>
</evidence>
<dbReference type="Pfam" id="PF13335">
    <property type="entry name" value="Mg_chelatase_C"/>
    <property type="match status" value="1"/>
</dbReference>
<dbReference type="PANTHER" id="PTHR32039:SF7">
    <property type="entry name" value="COMPETENCE PROTEIN COMM"/>
    <property type="match status" value="1"/>
</dbReference>
<protein>
    <recommendedName>
        <fullName evidence="5">Competence protein ComM</fullName>
    </recommendedName>
</protein>